<evidence type="ECO:0000256" key="2">
    <source>
        <dbReference type="ARBA" id="ARBA00022448"/>
    </source>
</evidence>
<dbReference type="AlphaFoldDB" id="A0A2M8GGQ1"/>
<keyword evidence="8 10" id="KW-0472">Membrane</keyword>
<feature type="transmembrane region" description="Helical" evidence="10">
    <location>
        <begin position="93"/>
        <end position="115"/>
    </location>
</feature>
<evidence type="ECO:0000256" key="9">
    <source>
        <dbReference type="ARBA" id="ARBA00037998"/>
    </source>
</evidence>
<feature type="transmembrane region" description="Helical" evidence="10">
    <location>
        <begin position="188"/>
        <end position="207"/>
    </location>
</feature>
<evidence type="ECO:0000256" key="5">
    <source>
        <dbReference type="ARBA" id="ARBA00022692"/>
    </source>
</evidence>
<dbReference type="GO" id="GO:0015190">
    <property type="term" value="F:L-leucine transmembrane transporter activity"/>
    <property type="evidence" value="ECO:0007669"/>
    <property type="project" value="TreeGrafter"/>
</dbReference>
<keyword evidence="5 10" id="KW-0812">Transmembrane</keyword>
<dbReference type="Pfam" id="PF02653">
    <property type="entry name" value="BPD_transp_2"/>
    <property type="match status" value="1"/>
</dbReference>
<dbReference type="GO" id="GO:0015192">
    <property type="term" value="F:L-phenylalanine transmembrane transporter activity"/>
    <property type="evidence" value="ECO:0007669"/>
    <property type="project" value="TreeGrafter"/>
</dbReference>
<comment type="caution">
    <text evidence="11">The sequence shown here is derived from an EMBL/GenBank/DDBJ whole genome shotgun (WGS) entry which is preliminary data.</text>
</comment>
<sequence>MIEQLFLNSLIAGSIYALIALGFSIIYRTVKFFHFTHGIVYTAGAYFAYSLFTSLQFSFLISFFVSILLASLLGVIIDRTVYYPLRFKKASNLSFLIASFGVFIFLQNLIALIYGNKILTLRTGPIKEGYHIFGAVITPIQILILTVSIILVFLLWLFIKQTKLGKAMRAVFDDPLASNVVGINPERIIFISFALGSLLAGVAGILISLETNLEPTMGFIPLLKGIIASIIGGVGSIPGSILGGFFLGLVENLGIWKISAGWKDLIAFVILIIFLLLKPRGFLGIKTEKEII</sequence>
<dbReference type="GO" id="GO:1903806">
    <property type="term" value="P:L-isoleucine import across plasma membrane"/>
    <property type="evidence" value="ECO:0007669"/>
    <property type="project" value="TreeGrafter"/>
</dbReference>
<evidence type="ECO:0000256" key="7">
    <source>
        <dbReference type="ARBA" id="ARBA00022989"/>
    </source>
</evidence>
<gene>
    <name evidence="11" type="ORF">CO010_02405</name>
</gene>
<evidence type="ECO:0000256" key="10">
    <source>
        <dbReference type="SAM" id="Phobius"/>
    </source>
</evidence>
<evidence type="ECO:0000313" key="11">
    <source>
        <dbReference type="EMBL" id="PJC76588.1"/>
    </source>
</evidence>
<dbReference type="PANTHER" id="PTHR11795">
    <property type="entry name" value="BRANCHED-CHAIN AMINO ACID TRANSPORT SYSTEM PERMEASE PROTEIN LIVH"/>
    <property type="match status" value="1"/>
</dbReference>
<organism evidence="11 12">
    <name type="scientific">Candidatus Shapirobacteria bacterium CG_4_8_14_3_um_filter_39_11</name>
    <dbReference type="NCBI Taxonomy" id="1974875"/>
    <lineage>
        <taxon>Bacteria</taxon>
        <taxon>Candidatus Shapironibacteriota</taxon>
    </lineage>
</organism>
<dbReference type="GO" id="GO:0015188">
    <property type="term" value="F:L-isoleucine transmembrane transporter activity"/>
    <property type="evidence" value="ECO:0007669"/>
    <property type="project" value="TreeGrafter"/>
</dbReference>
<name>A0A2M8GGQ1_9BACT</name>
<dbReference type="GO" id="GO:0005886">
    <property type="term" value="C:plasma membrane"/>
    <property type="evidence" value="ECO:0007669"/>
    <property type="project" value="UniProtKB-SubCell"/>
</dbReference>
<dbReference type="Proteomes" id="UP000230384">
    <property type="component" value="Unassembled WGS sequence"/>
</dbReference>
<keyword evidence="4" id="KW-0997">Cell inner membrane</keyword>
<evidence type="ECO:0000256" key="4">
    <source>
        <dbReference type="ARBA" id="ARBA00022519"/>
    </source>
</evidence>
<dbReference type="PANTHER" id="PTHR11795:SF371">
    <property type="entry name" value="HIGH-AFFINITY BRANCHED-CHAIN AMINO ACID TRANSPORT SYSTEM PERMEASE PROTEIN LIVH"/>
    <property type="match status" value="1"/>
</dbReference>
<keyword evidence="3" id="KW-1003">Cell membrane</keyword>
<evidence type="ECO:0000256" key="8">
    <source>
        <dbReference type="ARBA" id="ARBA00023136"/>
    </source>
</evidence>
<evidence type="ECO:0000256" key="6">
    <source>
        <dbReference type="ARBA" id="ARBA00022970"/>
    </source>
</evidence>
<feature type="transmembrane region" description="Helical" evidence="10">
    <location>
        <begin position="261"/>
        <end position="277"/>
    </location>
</feature>
<evidence type="ECO:0000313" key="12">
    <source>
        <dbReference type="Proteomes" id="UP000230384"/>
    </source>
</evidence>
<keyword evidence="6" id="KW-0029">Amino-acid transport</keyword>
<keyword evidence="7 10" id="KW-1133">Transmembrane helix</keyword>
<evidence type="ECO:0000256" key="1">
    <source>
        <dbReference type="ARBA" id="ARBA00004651"/>
    </source>
</evidence>
<proteinExistence type="inferred from homology"/>
<dbReference type="EMBL" id="PFQN01000036">
    <property type="protein sequence ID" value="PJC76588.1"/>
    <property type="molecule type" value="Genomic_DNA"/>
</dbReference>
<feature type="transmembrane region" description="Helical" evidence="10">
    <location>
        <begin position="227"/>
        <end position="249"/>
    </location>
</feature>
<dbReference type="GO" id="GO:0042941">
    <property type="term" value="P:D-alanine transmembrane transport"/>
    <property type="evidence" value="ECO:0007669"/>
    <property type="project" value="TreeGrafter"/>
</dbReference>
<protein>
    <submittedName>
        <fullName evidence="11">Branched-chain amino acid ABC transporter permease</fullName>
    </submittedName>
</protein>
<accession>A0A2M8GGQ1</accession>
<comment type="similarity">
    <text evidence="9">Belongs to the binding-protein-dependent transport system permease family. LivHM subfamily.</text>
</comment>
<feature type="transmembrane region" description="Helical" evidence="10">
    <location>
        <begin position="58"/>
        <end position="81"/>
    </location>
</feature>
<feature type="transmembrane region" description="Helical" evidence="10">
    <location>
        <begin position="6"/>
        <end position="27"/>
    </location>
</feature>
<keyword evidence="2" id="KW-0813">Transport</keyword>
<reference evidence="12" key="1">
    <citation type="submission" date="2017-09" db="EMBL/GenBank/DDBJ databases">
        <title>Depth-based differentiation of microbial function through sediment-hosted aquifers and enrichment of novel symbionts in the deep terrestrial subsurface.</title>
        <authorList>
            <person name="Probst A.J."/>
            <person name="Ladd B."/>
            <person name="Jarett J.K."/>
            <person name="Geller-Mcgrath D.E."/>
            <person name="Sieber C.M.K."/>
            <person name="Emerson J.B."/>
            <person name="Anantharaman K."/>
            <person name="Thomas B.C."/>
            <person name="Malmstrom R."/>
            <person name="Stieglmeier M."/>
            <person name="Klingl A."/>
            <person name="Woyke T."/>
            <person name="Ryan C.M."/>
            <person name="Banfield J.F."/>
        </authorList>
    </citation>
    <scope>NUCLEOTIDE SEQUENCE [LARGE SCALE GENOMIC DNA]</scope>
</reference>
<evidence type="ECO:0000256" key="3">
    <source>
        <dbReference type="ARBA" id="ARBA00022475"/>
    </source>
</evidence>
<feature type="transmembrane region" description="Helical" evidence="10">
    <location>
        <begin position="135"/>
        <end position="159"/>
    </location>
</feature>
<dbReference type="InterPro" id="IPR001851">
    <property type="entry name" value="ABC_transp_permease"/>
</dbReference>
<dbReference type="CDD" id="cd06582">
    <property type="entry name" value="TM_PBP1_LivH_like"/>
    <property type="match status" value="1"/>
</dbReference>
<dbReference type="GO" id="GO:0015808">
    <property type="term" value="P:L-alanine transport"/>
    <property type="evidence" value="ECO:0007669"/>
    <property type="project" value="TreeGrafter"/>
</dbReference>
<dbReference type="InterPro" id="IPR052157">
    <property type="entry name" value="BCAA_transport_permease"/>
</dbReference>
<dbReference type="GO" id="GO:0005304">
    <property type="term" value="F:L-valine transmembrane transporter activity"/>
    <property type="evidence" value="ECO:0007669"/>
    <property type="project" value="TreeGrafter"/>
</dbReference>
<comment type="subcellular location">
    <subcellularLocation>
        <location evidence="1">Cell membrane</location>
        <topology evidence="1">Multi-pass membrane protein</topology>
    </subcellularLocation>
</comment>